<comment type="function">
    <text evidence="5">Catalyzes the oxidation of either pyridoxine 5'-phosphate (PNP) or pyridoxamine 5'-phosphate (PMP) into pyridoxal 5'-phosphate (PLP).</text>
</comment>
<keyword evidence="3 5" id="KW-0288">FMN</keyword>
<accession>A0A1I1TCG3</accession>
<dbReference type="Proteomes" id="UP000198611">
    <property type="component" value="Unassembled WGS sequence"/>
</dbReference>
<keyword evidence="10" id="KW-1185">Reference proteome</keyword>
<evidence type="ECO:0000259" key="8">
    <source>
        <dbReference type="Pfam" id="PF10590"/>
    </source>
</evidence>
<dbReference type="STRING" id="1123397.SAMN05660831_01820"/>
<feature type="domain" description="Pyridoxamine 5'-phosphate oxidase N-terminal" evidence="7">
    <location>
        <begin position="23"/>
        <end position="140"/>
    </location>
</feature>
<dbReference type="NCBIfam" id="TIGR00558">
    <property type="entry name" value="pdxH"/>
    <property type="match status" value="1"/>
</dbReference>
<feature type="domain" description="Pyridoxine 5'-phosphate oxidase dimerisation C-terminal" evidence="8">
    <location>
        <begin position="155"/>
        <end position="195"/>
    </location>
</feature>
<feature type="binding site" evidence="5 6">
    <location>
        <position position="88"/>
    </location>
    <ligand>
        <name>FMN</name>
        <dbReference type="ChEBI" id="CHEBI:58210"/>
    </ligand>
</feature>
<keyword evidence="4 5" id="KW-0560">Oxidoreductase</keyword>
<organism evidence="9 10">
    <name type="scientific">Thiohalospira halophila DSM 15071</name>
    <dbReference type="NCBI Taxonomy" id="1123397"/>
    <lineage>
        <taxon>Bacteria</taxon>
        <taxon>Pseudomonadati</taxon>
        <taxon>Pseudomonadota</taxon>
        <taxon>Gammaproteobacteria</taxon>
        <taxon>Thiohalospirales</taxon>
        <taxon>Thiohalospiraceae</taxon>
        <taxon>Thiohalospira</taxon>
    </lineage>
</organism>
<comment type="pathway">
    <text evidence="5">Cofactor metabolism; pyridoxal 5'-phosphate salvage; pyridoxal 5'-phosphate from pyridoxamine 5'-phosphate: step 1/1.</text>
</comment>
<comment type="subunit">
    <text evidence="5">Homodimer.</text>
</comment>
<comment type="cofactor">
    <cofactor evidence="5 6">
        <name>FMN</name>
        <dbReference type="ChEBI" id="CHEBI:58210"/>
    </cofactor>
    <text evidence="5 6">Binds 1 FMN per subunit.</text>
</comment>
<keyword evidence="5" id="KW-0664">Pyridoxine biosynthesis</keyword>
<sequence>MTQPFDEPFDHFRAWLAEAEASEPNNPTAMSLATADAQGRPSCRMVLLKGVEGGGFVFYTNTESHKGRDLAANPRAALCFHWKSLDRQVRVEGTVEPVTATEADAYFASRARGSRIGAWASQQSRPLADRRTLKRAVAHYGFRFGVGEIPRPPHWSGYRVLPERIEFWTDRAFRLHDRFLYTREGEGWAVERLYP</sequence>
<evidence type="ECO:0000313" key="10">
    <source>
        <dbReference type="Proteomes" id="UP000198611"/>
    </source>
</evidence>
<feature type="binding site" evidence="5 6">
    <location>
        <position position="178"/>
    </location>
    <ligand>
        <name>FMN</name>
        <dbReference type="ChEBI" id="CHEBI:58210"/>
    </ligand>
</feature>
<evidence type="ECO:0000256" key="2">
    <source>
        <dbReference type="ARBA" id="ARBA00022630"/>
    </source>
</evidence>
<feature type="binding site" evidence="5">
    <location>
        <begin position="174"/>
        <end position="176"/>
    </location>
    <ligand>
        <name>substrate</name>
    </ligand>
</feature>
<evidence type="ECO:0000313" key="9">
    <source>
        <dbReference type="EMBL" id="SFD54828.1"/>
    </source>
</evidence>
<dbReference type="InterPro" id="IPR011576">
    <property type="entry name" value="Pyridox_Oxase_N"/>
</dbReference>
<dbReference type="AlphaFoldDB" id="A0A1I1TCG3"/>
<comment type="catalytic activity">
    <reaction evidence="5">
        <text>pyridoxine 5'-phosphate + O2 = pyridoxal 5'-phosphate + H2O2</text>
        <dbReference type="Rhea" id="RHEA:15149"/>
        <dbReference type="ChEBI" id="CHEBI:15379"/>
        <dbReference type="ChEBI" id="CHEBI:16240"/>
        <dbReference type="ChEBI" id="CHEBI:58589"/>
        <dbReference type="ChEBI" id="CHEBI:597326"/>
        <dbReference type="EC" id="1.4.3.5"/>
    </reaction>
</comment>
<evidence type="ECO:0000256" key="4">
    <source>
        <dbReference type="ARBA" id="ARBA00023002"/>
    </source>
</evidence>
<feature type="binding site" evidence="5 6">
    <location>
        <position position="168"/>
    </location>
    <ligand>
        <name>FMN</name>
        <dbReference type="ChEBI" id="CHEBI:58210"/>
    </ligand>
</feature>
<dbReference type="SUPFAM" id="SSF50475">
    <property type="entry name" value="FMN-binding split barrel"/>
    <property type="match status" value="1"/>
</dbReference>
<dbReference type="EMBL" id="FOMJ01000006">
    <property type="protein sequence ID" value="SFD54828.1"/>
    <property type="molecule type" value="Genomic_DNA"/>
</dbReference>
<evidence type="ECO:0000256" key="5">
    <source>
        <dbReference type="HAMAP-Rule" id="MF_01629"/>
    </source>
</evidence>
<feature type="binding site" evidence="5 6">
    <location>
        <begin position="59"/>
        <end position="60"/>
    </location>
    <ligand>
        <name>FMN</name>
        <dbReference type="ChEBI" id="CHEBI:58210"/>
    </ligand>
</feature>
<comment type="caution">
    <text evidence="5">Lacks conserved residue(s) required for the propagation of feature annotation.</text>
</comment>
<feature type="binding site" evidence="5">
    <location>
        <position position="106"/>
    </location>
    <ligand>
        <name>substrate</name>
    </ligand>
</feature>
<dbReference type="PIRSF" id="PIRSF000190">
    <property type="entry name" value="Pyd_amn-ph_oxd"/>
    <property type="match status" value="1"/>
</dbReference>
<dbReference type="InterPro" id="IPR019576">
    <property type="entry name" value="Pyridoxamine_oxidase_dimer_C"/>
</dbReference>
<dbReference type="InterPro" id="IPR012349">
    <property type="entry name" value="Split_barrel_FMN-bd"/>
</dbReference>
<dbReference type="HAMAP" id="MF_01629">
    <property type="entry name" value="PdxH"/>
    <property type="match status" value="1"/>
</dbReference>
<feature type="binding site" evidence="5 6">
    <location>
        <begin position="44"/>
        <end position="49"/>
    </location>
    <ligand>
        <name>FMN</name>
        <dbReference type="ChEBI" id="CHEBI:58210"/>
    </ligand>
</feature>
<comment type="similarity">
    <text evidence="1 5">Belongs to the pyridoxamine 5'-phosphate oxidase family.</text>
</comment>
<dbReference type="OrthoDB" id="9780392at2"/>
<feature type="binding site" evidence="5">
    <location>
        <position position="49"/>
    </location>
    <ligand>
        <name>substrate</name>
    </ligand>
</feature>
<feature type="binding site" evidence="5">
    <location>
        <position position="114"/>
    </location>
    <ligand>
        <name>substrate</name>
    </ligand>
</feature>
<reference evidence="9 10" key="1">
    <citation type="submission" date="2016-10" db="EMBL/GenBank/DDBJ databases">
        <authorList>
            <person name="de Groot N.N."/>
        </authorList>
    </citation>
    <scope>NUCLEOTIDE SEQUENCE [LARGE SCALE GENOMIC DNA]</scope>
    <source>
        <strain evidence="9 10">HL3</strain>
    </source>
</reference>
<protein>
    <recommendedName>
        <fullName evidence="5">Pyridoxine/pyridoxamine 5'-phosphate oxidase</fullName>
        <ecNumber evidence="5">1.4.3.5</ecNumber>
    </recommendedName>
    <alternativeName>
        <fullName evidence="5">PNP/PMP oxidase</fullName>
        <shortName evidence="5">PNPOx</shortName>
    </alternativeName>
    <alternativeName>
        <fullName evidence="5">Pyridoxal 5'-phosphate synthase</fullName>
    </alternativeName>
</protein>
<evidence type="ECO:0000259" key="7">
    <source>
        <dbReference type="Pfam" id="PF01243"/>
    </source>
</evidence>
<dbReference type="NCBIfam" id="NF004231">
    <property type="entry name" value="PRK05679.1"/>
    <property type="match status" value="1"/>
</dbReference>
<comment type="pathway">
    <text evidence="5">Cofactor metabolism; pyridoxal 5'-phosphate salvage; pyridoxal 5'-phosphate from pyridoxine 5'-phosphate: step 1/1.</text>
</comment>
<dbReference type="GO" id="GO:0010181">
    <property type="term" value="F:FMN binding"/>
    <property type="evidence" value="ECO:0007669"/>
    <property type="project" value="UniProtKB-UniRule"/>
</dbReference>
<evidence type="ECO:0000256" key="1">
    <source>
        <dbReference type="ARBA" id="ARBA00007301"/>
    </source>
</evidence>
<dbReference type="EC" id="1.4.3.5" evidence="5"/>
<feature type="binding site" evidence="5 6">
    <location>
        <position position="66"/>
    </location>
    <ligand>
        <name>FMN</name>
        <dbReference type="ChEBI" id="CHEBI:58210"/>
    </ligand>
</feature>
<evidence type="ECO:0000256" key="3">
    <source>
        <dbReference type="ARBA" id="ARBA00022643"/>
    </source>
</evidence>
<gene>
    <name evidence="5" type="primary">pdxH</name>
    <name evidence="9" type="ORF">SAMN05660831_01820</name>
</gene>
<keyword evidence="2 5" id="KW-0285">Flavoprotein</keyword>
<dbReference type="PANTHER" id="PTHR10851:SF0">
    <property type="entry name" value="PYRIDOXINE-5'-PHOSPHATE OXIDASE"/>
    <property type="match status" value="1"/>
</dbReference>
<feature type="binding site" evidence="5">
    <location>
        <position position="110"/>
    </location>
    <ligand>
        <name>substrate</name>
    </ligand>
</feature>
<comment type="catalytic activity">
    <reaction evidence="5">
        <text>pyridoxamine 5'-phosphate + O2 + H2O = pyridoxal 5'-phosphate + H2O2 + NH4(+)</text>
        <dbReference type="Rhea" id="RHEA:15817"/>
        <dbReference type="ChEBI" id="CHEBI:15377"/>
        <dbReference type="ChEBI" id="CHEBI:15379"/>
        <dbReference type="ChEBI" id="CHEBI:16240"/>
        <dbReference type="ChEBI" id="CHEBI:28938"/>
        <dbReference type="ChEBI" id="CHEBI:58451"/>
        <dbReference type="ChEBI" id="CHEBI:597326"/>
        <dbReference type="EC" id="1.4.3.5"/>
    </reaction>
</comment>
<dbReference type="PANTHER" id="PTHR10851">
    <property type="entry name" value="PYRIDOXINE-5-PHOSPHATE OXIDASE"/>
    <property type="match status" value="1"/>
</dbReference>
<dbReference type="RefSeq" id="WP_093428457.1">
    <property type="nucleotide sequence ID" value="NZ_FOMJ01000006.1"/>
</dbReference>
<dbReference type="UniPathway" id="UPA01068">
    <property type="reaction ID" value="UER00304"/>
</dbReference>
<feature type="binding site" evidence="5 6">
    <location>
        <begin position="123"/>
        <end position="124"/>
    </location>
    <ligand>
        <name>FMN</name>
        <dbReference type="ChEBI" id="CHEBI:58210"/>
    </ligand>
</feature>
<name>A0A1I1TCG3_9GAMM</name>
<evidence type="ECO:0000256" key="6">
    <source>
        <dbReference type="PIRSR" id="PIRSR000190-2"/>
    </source>
</evidence>
<proteinExistence type="inferred from homology"/>
<dbReference type="Pfam" id="PF10590">
    <property type="entry name" value="PNP_phzG_C"/>
    <property type="match status" value="1"/>
</dbReference>
<dbReference type="GO" id="GO:0004733">
    <property type="term" value="F:pyridoxamine phosphate oxidase activity"/>
    <property type="evidence" value="ECO:0007669"/>
    <property type="project" value="UniProtKB-UniRule"/>
</dbReference>
<dbReference type="Gene3D" id="2.30.110.10">
    <property type="entry name" value="Electron Transport, Fmn-binding Protein, Chain A"/>
    <property type="match status" value="1"/>
</dbReference>
<dbReference type="GO" id="GO:0008615">
    <property type="term" value="P:pyridoxine biosynthetic process"/>
    <property type="evidence" value="ECO:0007669"/>
    <property type="project" value="UniProtKB-UniRule"/>
</dbReference>
<dbReference type="InterPro" id="IPR000659">
    <property type="entry name" value="Pyridox_Oxase"/>
</dbReference>
<dbReference type="Pfam" id="PF01243">
    <property type="entry name" value="PNPOx_N"/>
    <property type="match status" value="1"/>
</dbReference>